<feature type="compositionally biased region" description="Basic and acidic residues" evidence="2">
    <location>
        <begin position="933"/>
        <end position="959"/>
    </location>
</feature>
<feature type="compositionally biased region" description="Low complexity" evidence="2">
    <location>
        <begin position="31"/>
        <end position="45"/>
    </location>
</feature>
<feature type="compositionally biased region" description="Basic and acidic residues" evidence="2">
    <location>
        <begin position="1092"/>
        <end position="1121"/>
    </location>
</feature>
<feature type="region of interest" description="Disordered" evidence="2">
    <location>
        <begin position="732"/>
        <end position="1151"/>
    </location>
</feature>
<feature type="compositionally biased region" description="Basic and acidic residues" evidence="2">
    <location>
        <begin position="867"/>
        <end position="921"/>
    </location>
</feature>
<feature type="region of interest" description="Disordered" evidence="2">
    <location>
        <begin position="1"/>
        <end position="47"/>
    </location>
</feature>
<feature type="region of interest" description="Disordered" evidence="2">
    <location>
        <begin position="286"/>
        <end position="319"/>
    </location>
</feature>
<gene>
    <name evidence="3" type="ORF">Cvel_3413</name>
</gene>
<feature type="compositionally biased region" description="Basic residues" evidence="2">
    <location>
        <begin position="175"/>
        <end position="185"/>
    </location>
</feature>
<name>A0A0G4FJZ8_9ALVE</name>
<feature type="region of interest" description="Disordered" evidence="2">
    <location>
        <begin position="506"/>
        <end position="530"/>
    </location>
</feature>
<proteinExistence type="predicted"/>
<protein>
    <submittedName>
        <fullName evidence="3">Uncharacterized protein</fullName>
    </submittedName>
</protein>
<feature type="compositionally biased region" description="Low complexity" evidence="2">
    <location>
        <begin position="159"/>
        <end position="172"/>
    </location>
</feature>
<keyword evidence="1" id="KW-0175">Coiled coil</keyword>
<feature type="compositionally biased region" description="Basic residues" evidence="2">
    <location>
        <begin position="1013"/>
        <end position="1025"/>
    </location>
</feature>
<accession>A0A0G4FJZ8</accession>
<feature type="compositionally biased region" description="Gly residues" evidence="2">
    <location>
        <begin position="87"/>
        <end position="97"/>
    </location>
</feature>
<evidence type="ECO:0000313" key="3">
    <source>
        <dbReference type="EMBL" id="CEM13879.1"/>
    </source>
</evidence>
<sequence>MPLGSLRSPPPAVSPLRSPHRGTAGSPPASPQRRQLAAPPAAAAPTIGAVRSKMTELQRLSEEMWQRTVSMTTQIRRHQQSRESPGRGQGGGRGGPQRGPVASGRNGAQLQVRGRVTERVHKRPGGVGAKGVETFKKAEQGTQTEKPLKTARGKRRGRSPPSSSPQGSSPFGHESRRRQRGRKRQQGGGRSPSGGAADFLCALSETASASDTGRGLDRRLCRRGKKGGETPVNASDSEDDSPLPITVPLEIDAHGLSTTPTATQTPVGAMPSVLLTAGLQGSALPSISEEGTETAFRSASASPDSRGGGEASRAVSRARRLKAQLRAQRRVNAQRVRSMRIALEETRNAAGVAVREAEDKSQLEIQALRRQLMSVRRDRSTVRRLLTQKKSQQSQSGNEEKRRQCNGTIDPETRGKLEALLRRARDRHLAAERRAAREIEGLRGQLQEYQRKRENREQSEDERENRRKREVLALRSALRAAESKNVILEKTLAEARAATAAATAASATAPAASSDPNSDQAPSPSPPMQGTLMRELQQLKQEKKRWTARLEQEKGRVERKVKESAAEELTSVRAKIETETKKHAEIAAAEQRRLQRRVAELEAEVAAAAENAEKAKASHDPARVRALEANYDEKTRRVTLLEAQNKEAAFHLEQKEAALRQREEDVEELQLQLSLLRDTSSAKFAAARMETIIGAFKGKKAEGGNTRGDKRANTAAPLSAPAAAFPNFAASLSKHAASSGTNSKATPEEVPPKADAVNKGPSAQAKAPSVSASKTQQRRGGESLEISGQKPSGGLAKGTRPDGRRTRDQVSASRRSLKSAEGQSRSPSPSPVPSAAAPLRIAVSDSDEDAPSSFVQGKGSVKAKSKPSVDREEGKGKGVNRREGREDEIRDSPRSLSRDRSASKSKRESSAKRKSESKENGVEDENDSTPVQEVRDRKEKEEVNANRIGSEGEEKEDGRRRRHKSKSDREKRDKRSPDRASTFVGEEEDTDAKRIEGIVEDEREESDGVSERRRSHKKKLKKKKSYRSDRTPSDGESDAEVRDSEKKETRGKSRKEEKKFVDEDSHQEINKRGESPAPKGATGDVRAGVKSQSRELPREEERGEELGEESGRKGREKESHRDRRRSNPSSNTSYSKPPKILFDFSKKGGKK</sequence>
<feature type="coiled-coil region" evidence="1">
    <location>
        <begin position="414"/>
        <end position="498"/>
    </location>
</feature>
<feature type="region of interest" description="Disordered" evidence="2">
    <location>
        <begin position="376"/>
        <end position="413"/>
    </location>
</feature>
<feature type="compositionally biased region" description="Basic residues" evidence="2">
    <location>
        <begin position="149"/>
        <end position="158"/>
    </location>
</feature>
<dbReference type="AlphaFoldDB" id="A0A0G4FJZ8"/>
<feature type="compositionally biased region" description="Basic and acidic residues" evidence="2">
    <location>
        <begin position="799"/>
        <end position="808"/>
    </location>
</feature>
<feature type="compositionally biased region" description="Polar residues" evidence="2">
    <location>
        <begin position="736"/>
        <end position="745"/>
    </location>
</feature>
<feature type="region of interest" description="Disordered" evidence="2">
    <location>
        <begin position="61"/>
        <end position="245"/>
    </location>
</feature>
<feature type="compositionally biased region" description="Acidic residues" evidence="2">
    <location>
        <begin position="998"/>
        <end position="1008"/>
    </location>
</feature>
<feature type="compositionally biased region" description="Basic and acidic residues" evidence="2">
    <location>
        <begin position="967"/>
        <end position="978"/>
    </location>
</feature>
<dbReference type="VEuPathDB" id="CryptoDB:Cvel_3413"/>
<evidence type="ECO:0000256" key="1">
    <source>
        <dbReference type="SAM" id="Coils"/>
    </source>
</evidence>
<evidence type="ECO:0000256" key="2">
    <source>
        <dbReference type="SAM" id="MobiDB-lite"/>
    </source>
</evidence>
<organism evidence="3">
    <name type="scientific">Chromera velia CCMP2878</name>
    <dbReference type="NCBI Taxonomy" id="1169474"/>
    <lineage>
        <taxon>Eukaryota</taxon>
        <taxon>Sar</taxon>
        <taxon>Alveolata</taxon>
        <taxon>Colpodellida</taxon>
        <taxon>Chromeraceae</taxon>
        <taxon>Chromera</taxon>
    </lineage>
</organism>
<feature type="compositionally biased region" description="Low complexity" evidence="2">
    <location>
        <begin position="506"/>
        <end position="522"/>
    </location>
</feature>
<feature type="compositionally biased region" description="Basic and acidic residues" evidence="2">
    <location>
        <begin position="1026"/>
        <end position="1074"/>
    </location>
</feature>
<dbReference type="EMBL" id="CDMZ01000418">
    <property type="protein sequence ID" value="CEM13879.1"/>
    <property type="molecule type" value="Genomic_DNA"/>
</dbReference>
<reference evidence="3" key="1">
    <citation type="submission" date="2014-11" db="EMBL/GenBank/DDBJ databases">
        <authorList>
            <person name="Otto D Thomas"/>
            <person name="Naeem Raeece"/>
        </authorList>
    </citation>
    <scope>NUCLEOTIDE SEQUENCE</scope>
</reference>